<dbReference type="RefSeq" id="WP_139224862.1">
    <property type="nucleotide sequence ID" value="NZ_FOVF01000004.1"/>
</dbReference>
<gene>
    <name evidence="1" type="ORF">SAMN05216289_104137</name>
</gene>
<dbReference type="Proteomes" id="UP000198575">
    <property type="component" value="Unassembled WGS sequence"/>
</dbReference>
<keyword evidence="2" id="KW-1185">Reference proteome</keyword>
<evidence type="ECO:0000313" key="1">
    <source>
        <dbReference type="EMBL" id="SFN10599.1"/>
    </source>
</evidence>
<dbReference type="AlphaFoldDB" id="A0A1I4WCB1"/>
<accession>A0A1I4WCB1</accession>
<evidence type="ECO:0000313" key="2">
    <source>
        <dbReference type="Proteomes" id="UP000198575"/>
    </source>
</evidence>
<proteinExistence type="predicted"/>
<sequence length="205" mass="23081">MSLDDLSRMVREHSGTFLCHRIHDEEITKCVHFEHVVGPVAEEVDVPELGRLREFYATFGSILFYHDEKSGDAGRYLAHPSEWPGLEGELSGWLDMLDEDERDDCLPGGVDACLVIGETPQSGNYILVQSAGDAAGQVFEFDHDGLEFTHCANDIVEYVHKLLRPDGRLLTDIASHMRFVEGDSTDQWWIREMKDNAGLVVETSE</sequence>
<reference evidence="1 2" key="1">
    <citation type="submission" date="2016-10" db="EMBL/GenBank/DDBJ databases">
        <authorList>
            <person name="de Groot N.N."/>
        </authorList>
    </citation>
    <scope>NUCLEOTIDE SEQUENCE [LARGE SCALE GENOMIC DNA]</scope>
    <source>
        <strain evidence="1 2">CGMCC 1.7659</strain>
    </source>
</reference>
<dbReference type="OrthoDB" id="8807479at2"/>
<organism evidence="1 2">
    <name type="scientific">Dokdonella immobilis</name>
    <dbReference type="NCBI Taxonomy" id="578942"/>
    <lineage>
        <taxon>Bacteria</taxon>
        <taxon>Pseudomonadati</taxon>
        <taxon>Pseudomonadota</taxon>
        <taxon>Gammaproteobacteria</taxon>
        <taxon>Lysobacterales</taxon>
        <taxon>Rhodanobacteraceae</taxon>
        <taxon>Dokdonella</taxon>
    </lineage>
</organism>
<dbReference type="EMBL" id="FOVF01000004">
    <property type="protein sequence ID" value="SFN10599.1"/>
    <property type="molecule type" value="Genomic_DNA"/>
</dbReference>
<protein>
    <recommendedName>
        <fullName evidence="3">SMI1 / KNR4 family (SUKH-1)</fullName>
    </recommendedName>
</protein>
<name>A0A1I4WCB1_9GAMM</name>
<evidence type="ECO:0008006" key="3">
    <source>
        <dbReference type="Google" id="ProtNLM"/>
    </source>
</evidence>